<accession>A0A9N9I748</accession>
<proteinExistence type="predicted"/>
<reference evidence="1" key="1">
    <citation type="submission" date="2021-06" db="EMBL/GenBank/DDBJ databases">
        <authorList>
            <person name="Kallberg Y."/>
            <person name="Tangrot J."/>
            <person name="Rosling A."/>
        </authorList>
    </citation>
    <scope>NUCLEOTIDE SEQUENCE</scope>
    <source>
        <strain evidence="1">CL551</strain>
    </source>
</reference>
<organism evidence="1 2">
    <name type="scientific">Acaulospora morrowiae</name>
    <dbReference type="NCBI Taxonomy" id="94023"/>
    <lineage>
        <taxon>Eukaryota</taxon>
        <taxon>Fungi</taxon>
        <taxon>Fungi incertae sedis</taxon>
        <taxon>Mucoromycota</taxon>
        <taxon>Glomeromycotina</taxon>
        <taxon>Glomeromycetes</taxon>
        <taxon>Diversisporales</taxon>
        <taxon>Acaulosporaceae</taxon>
        <taxon>Acaulospora</taxon>
    </lineage>
</organism>
<gene>
    <name evidence="1" type="ORF">AMORRO_LOCUS13561</name>
</gene>
<evidence type="ECO:0000313" key="1">
    <source>
        <dbReference type="EMBL" id="CAG8724572.1"/>
    </source>
</evidence>
<dbReference type="Proteomes" id="UP000789342">
    <property type="component" value="Unassembled WGS sequence"/>
</dbReference>
<sequence>NEAYGNIEPIKLTKEEQEFFGKSEIEIERQVSQSGLQSYLQNIIEPTKASPDQANEKFKCLSIITRNYEKGLIFKEQNMKPAQKRQARESQDVTGELLDALHDPIYVVGMEVEEQA</sequence>
<comment type="caution">
    <text evidence="1">The sequence shown here is derived from an EMBL/GenBank/DDBJ whole genome shotgun (WGS) entry which is preliminary data.</text>
</comment>
<feature type="non-terminal residue" evidence="1">
    <location>
        <position position="116"/>
    </location>
</feature>
<protein>
    <submittedName>
        <fullName evidence="1">9365_t:CDS:1</fullName>
    </submittedName>
</protein>
<keyword evidence="2" id="KW-1185">Reference proteome</keyword>
<evidence type="ECO:0000313" key="2">
    <source>
        <dbReference type="Proteomes" id="UP000789342"/>
    </source>
</evidence>
<name>A0A9N9I748_9GLOM</name>
<dbReference type="AlphaFoldDB" id="A0A9N9I748"/>
<dbReference type="EMBL" id="CAJVPV010023745">
    <property type="protein sequence ID" value="CAG8724572.1"/>
    <property type="molecule type" value="Genomic_DNA"/>
</dbReference>
<feature type="non-terminal residue" evidence="1">
    <location>
        <position position="1"/>
    </location>
</feature>